<dbReference type="SUPFAM" id="SSF47240">
    <property type="entry name" value="Ferritin-like"/>
    <property type="match status" value="2"/>
</dbReference>
<dbReference type="PANTHER" id="PTHR33746">
    <property type="entry name" value="RUBRERYTHRIN"/>
    <property type="match status" value="1"/>
</dbReference>
<keyword evidence="2" id="KW-1185">Reference proteome</keyword>
<organism evidence="1 2">
    <name type="scientific">Streptosporangium pseudovulgare</name>
    <dbReference type="NCBI Taxonomy" id="35765"/>
    <lineage>
        <taxon>Bacteria</taxon>
        <taxon>Bacillati</taxon>
        <taxon>Actinomycetota</taxon>
        <taxon>Actinomycetes</taxon>
        <taxon>Streptosporangiales</taxon>
        <taxon>Streptosporangiaceae</taxon>
        <taxon>Streptosporangium</taxon>
    </lineage>
</organism>
<reference evidence="2" key="1">
    <citation type="journal article" date="2019" name="Int. J. Syst. Evol. Microbiol.">
        <title>The Global Catalogue of Microorganisms (GCM) 10K type strain sequencing project: providing services to taxonomists for standard genome sequencing and annotation.</title>
        <authorList>
            <consortium name="The Broad Institute Genomics Platform"/>
            <consortium name="The Broad Institute Genome Sequencing Center for Infectious Disease"/>
            <person name="Wu L."/>
            <person name="Ma J."/>
        </authorList>
    </citation>
    <scope>NUCLEOTIDE SEQUENCE [LARGE SCALE GENOMIC DNA]</scope>
    <source>
        <strain evidence="2">JCM 3115</strain>
    </source>
</reference>
<evidence type="ECO:0008006" key="3">
    <source>
        <dbReference type="Google" id="ProtNLM"/>
    </source>
</evidence>
<name>A0ABQ2R514_9ACTN</name>
<comment type="caution">
    <text evidence="1">The sequence shown here is derived from an EMBL/GenBank/DDBJ whole genome shotgun (WGS) entry which is preliminary data.</text>
</comment>
<dbReference type="Proteomes" id="UP000611554">
    <property type="component" value="Unassembled WGS sequence"/>
</dbReference>
<dbReference type="PANTHER" id="PTHR33746:SF4">
    <property type="entry name" value="RUBRERYTHRIN"/>
    <property type="match status" value="1"/>
</dbReference>
<proteinExistence type="predicted"/>
<dbReference type="InterPro" id="IPR009078">
    <property type="entry name" value="Ferritin-like_SF"/>
</dbReference>
<dbReference type="RefSeq" id="WP_189248926.1">
    <property type="nucleotide sequence ID" value="NZ_BMQJ01000013.1"/>
</dbReference>
<evidence type="ECO:0000313" key="1">
    <source>
        <dbReference type="EMBL" id="GGQ14083.1"/>
    </source>
</evidence>
<dbReference type="Gene3D" id="1.20.1260.10">
    <property type="match status" value="2"/>
</dbReference>
<dbReference type="InterPro" id="IPR012347">
    <property type="entry name" value="Ferritin-like"/>
</dbReference>
<evidence type="ECO:0000313" key="2">
    <source>
        <dbReference type="Proteomes" id="UP000611554"/>
    </source>
</evidence>
<accession>A0ABQ2R514</accession>
<dbReference type="InterPro" id="IPR052753">
    <property type="entry name" value="Rbr2/Nigerythrin"/>
</dbReference>
<sequence>MLSTVPVSTASVADVRTRNDVHPQTRANLEESARSAAFAHAMYRVCAAQAVQEGLPQVRDLLNQAARTELHEHFTGQAKLIGLVGDNAANLRDAITRNSYPASLYRRFAAEAEHDGETNAVRVFTDQGRNVAARHDTLTQALKAIVHPAPGTEIPAAVPVPRERTRTGGPAASAARTLGNLVTALMQEAFADAKYTLDAQRVLQTGKPRPAMLFGSMAGAQRTGHFAEETRLAGLVHDTRANACEATGGGIYSGRQMYPGYARQGARVGDHTVAGLFTSTARDEVEQAQALTHAVSRLRTRCPALG</sequence>
<protein>
    <recommendedName>
        <fullName evidence="3">Ferritin-like domain-containing protein</fullName>
    </recommendedName>
</protein>
<gene>
    <name evidence="1" type="ORF">GCM10010140_50410</name>
</gene>
<dbReference type="EMBL" id="BMQJ01000013">
    <property type="protein sequence ID" value="GGQ14083.1"/>
    <property type="molecule type" value="Genomic_DNA"/>
</dbReference>